<organism evidence="1 2">
    <name type="scientific">Pseudomonas floridensis</name>
    <dbReference type="NCBI Taxonomy" id="1958950"/>
    <lineage>
        <taxon>Bacteria</taxon>
        <taxon>Pseudomonadati</taxon>
        <taxon>Pseudomonadota</taxon>
        <taxon>Gammaproteobacteria</taxon>
        <taxon>Pseudomonadales</taxon>
        <taxon>Pseudomonadaceae</taxon>
        <taxon>Pseudomonas</taxon>
    </lineage>
</organism>
<protein>
    <submittedName>
        <fullName evidence="1">Type III secretion protein</fullName>
    </submittedName>
</protein>
<evidence type="ECO:0000313" key="2">
    <source>
        <dbReference type="Proteomes" id="UP000192815"/>
    </source>
</evidence>
<gene>
    <name evidence="1" type="ORF">BZK31_12075</name>
</gene>
<dbReference type="OrthoDB" id="7016421at2"/>
<accession>A0A1X0N653</accession>
<sequence>MDESLEEDPQRVALEQVIGLLTPLRQHRQASAERAQRQAQVELKSMLDHLSVTRASLNLERDRQKQRRETLSEAHLEKTISLNDLDRWHDKEKTMLDRLDLMRQDIQQQQLRISEQQALVEDRQRQAKASQRAVEKLACMSETLNEEG</sequence>
<keyword evidence="2" id="KW-1185">Reference proteome</keyword>
<dbReference type="RefSeq" id="WP_083182947.1">
    <property type="nucleotide sequence ID" value="NZ_CBCRZR010000001.1"/>
</dbReference>
<dbReference type="EMBL" id="MUIO01000040">
    <property type="protein sequence ID" value="ORC59091.1"/>
    <property type="molecule type" value="Genomic_DNA"/>
</dbReference>
<comment type="caution">
    <text evidence="1">The sequence shown here is derived from an EMBL/GenBank/DDBJ whole genome shotgun (WGS) entry which is preliminary data.</text>
</comment>
<dbReference type="Proteomes" id="UP000192815">
    <property type="component" value="Unassembled WGS sequence"/>
</dbReference>
<dbReference type="Gene3D" id="1.10.287.1700">
    <property type="match status" value="1"/>
</dbReference>
<dbReference type="InterPro" id="IPR053716">
    <property type="entry name" value="Flag_assembly_chemotaxis_eff"/>
</dbReference>
<proteinExistence type="predicted"/>
<dbReference type="AlphaFoldDB" id="A0A1X0N653"/>
<evidence type="ECO:0000313" key="1">
    <source>
        <dbReference type="EMBL" id="ORC59091.1"/>
    </source>
</evidence>
<dbReference type="STRING" id="1958950.BZK31_12075"/>
<reference evidence="2" key="1">
    <citation type="submission" date="2017-02" db="EMBL/GenBank/DDBJ databases">
        <title>Pseudomonas floridae sp. nov., a novel pathogenic bacterial species isolated from tomato.</title>
        <authorList>
            <person name="Timilsina S."/>
            <person name="Vallad G.E."/>
            <person name="Jones J.B."/>
        </authorList>
    </citation>
    <scope>NUCLEOTIDE SEQUENCE [LARGE SCALE GENOMIC DNA]</scope>
    <source>
        <strain evidence="2">GEV388</strain>
    </source>
</reference>
<name>A0A1X0N653_9PSED</name>